<dbReference type="Gene3D" id="1.20.1440.50">
    <property type="entry name" value="Ta0600-like"/>
    <property type="match status" value="1"/>
</dbReference>
<reference evidence="2" key="1">
    <citation type="submission" date="2021-03" db="EMBL/GenBank/DDBJ databases">
        <title>Whole genome sequence of Lactobacillus gasseri HL75.</title>
        <authorList>
            <person name="Kim J.-M."/>
            <person name="Chung S.H."/>
            <person name="Kim J.-S."/>
        </authorList>
    </citation>
    <scope>NUCLEOTIDE SEQUENCE</scope>
    <source>
        <strain evidence="2">HL75</strain>
    </source>
</reference>
<dbReference type="AlphaFoldDB" id="A0A8A4UXQ3"/>
<dbReference type="GO" id="GO:0030153">
    <property type="term" value="P:bacteriocin immunity"/>
    <property type="evidence" value="ECO:0007669"/>
    <property type="project" value="UniProtKB-KW"/>
</dbReference>
<gene>
    <name evidence="2" type="ORF">J3E67_000602</name>
</gene>
<sequence>MLETTITKQNEIVKTLKDLYASFSKVQIKAYIPLEQTILKVIAKAENHDDATAWSNKLVMFLQSQIALKQIPITKEQDALINSLSEQCKNTNLNYVYLAPINDSLQFD</sequence>
<dbReference type="SUPFAM" id="SSF109797">
    <property type="entry name" value="Bacteriocin immunity protein-like"/>
    <property type="match status" value="1"/>
</dbReference>
<dbReference type="RefSeq" id="WP_048684873.1">
    <property type="nucleotide sequence ID" value="NZ_CABHMU010000012.1"/>
</dbReference>
<proteinExistence type="predicted"/>
<dbReference type="EMBL" id="CP071801">
    <property type="protein sequence ID" value="QTD66277.1"/>
    <property type="molecule type" value="Genomic_DNA"/>
</dbReference>
<protein>
    <submittedName>
        <fullName evidence="2">Bacteriocin immunity protein</fullName>
    </submittedName>
</protein>
<accession>A0A8A4UXQ3</accession>
<name>A0A8A4UXQ3_LACGS</name>
<evidence type="ECO:0000313" key="3">
    <source>
        <dbReference type="Proteomes" id="UP000663932"/>
    </source>
</evidence>
<organism evidence="2 3">
    <name type="scientific">Lactobacillus gasseri</name>
    <dbReference type="NCBI Taxonomy" id="1596"/>
    <lineage>
        <taxon>Bacteria</taxon>
        <taxon>Bacillati</taxon>
        <taxon>Bacillota</taxon>
        <taxon>Bacilli</taxon>
        <taxon>Lactobacillales</taxon>
        <taxon>Lactobacillaceae</taxon>
        <taxon>Lactobacillus</taxon>
    </lineage>
</organism>
<dbReference type="Proteomes" id="UP000663932">
    <property type="component" value="Chromosome"/>
</dbReference>
<keyword evidence="1" id="KW-0079">Bacteriocin immunity</keyword>
<evidence type="ECO:0000256" key="1">
    <source>
        <dbReference type="ARBA" id="ARBA00023025"/>
    </source>
</evidence>
<evidence type="ECO:0000313" key="2">
    <source>
        <dbReference type="EMBL" id="QTD66277.1"/>
    </source>
</evidence>
<dbReference type="InterPro" id="IPR023130">
    <property type="entry name" value="Ta0600-like_sf"/>
</dbReference>